<organism evidence="7">
    <name type="scientific">marine metagenome</name>
    <dbReference type="NCBI Taxonomy" id="408172"/>
    <lineage>
        <taxon>unclassified sequences</taxon>
        <taxon>metagenomes</taxon>
        <taxon>ecological metagenomes</taxon>
    </lineage>
</organism>
<evidence type="ECO:0000259" key="5">
    <source>
        <dbReference type="PROSITE" id="PS50137"/>
    </source>
</evidence>
<dbReference type="Pfam" id="PF14622">
    <property type="entry name" value="Ribonucleas_3_3"/>
    <property type="match status" value="1"/>
</dbReference>
<evidence type="ECO:0000313" key="7">
    <source>
        <dbReference type="EMBL" id="SVD56540.1"/>
    </source>
</evidence>
<dbReference type="GO" id="GO:0010468">
    <property type="term" value="P:regulation of gene expression"/>
    <property type="evidence" value="ECO:0007669"/>
    <property type="project" value="TreeGrafter"/>
</dbReference>
<dbReference type="CDD" id="cd10845">
    <property type="entry name" value="DSRM_RNAse_III_family"/>
    <property type="match status" value="1"/>
</dbReference>
<name>A0A382WDE7_9ZZZZ</name>
<sequence length="163" mass="18298">LSEGELTWLRSILVRNEQLSHLANKFALGQQIILGRGEEDSGGRERNSILADTFEALVGAIYLDSDVQRVGKFLEPLLLQEARKSLEDKSKYFDHKSQLQEWAQSTLGETPRYVTIAETGPDHDKELTVELIIGRKSYSIAKGKSKKQAEQSAARIALELLMK</sequence>
<dbReference type="SMART" id="SM00535">
    <property type="entry name" value="RIBOc"/>
    <property type="match status" value="1"/>
</dbReference>
<dbReference type="GO" id="GO:0006396">
    <property type="term" value="P:RNA processing"/>
    <property type="evidence" value="ECO:0007669"/>
    <property type="project" value="InterPro"/>
</dbReference>
<dbReference type="GO" id="GO:0004525">
    <property type="term" value="F:ribonuclease III activity"/>
    <property type="evidence" value="ECO:0007669"/>
    <property type="project" value="InterPro"/>
</dbReference>
<proteinExistence type="predicted"/>
<dbReference type="InterPro" id="IPR014720">
    <property type="entry name" value="dsRBD_dom"/>
</dbReference>
<feature type="non-terminal residue" evidence="7">
    <location>
        <position position="1"/>
    </location>
</feature>
<dbReference type="InterPro" id="IPR000999">
    <property type="entry name" value="RNase_III_dom"/>
</dbReference>
<dbReference type="PANTHER" id="PTHR11207">
    <property type="entry name" value="RIBONUCLEASE III"/>
    <property type="match status" value="1"/>
</dbReference>
<dbReference type="PANTHER" id="PTHR11207:SF0">
    <property type="entry name" value="RIBONUCLEASE 3"/>
    <property type="match status" value="1"/>
</dbReference>
<dbReference type="SUPFAM" id="SSF54768">
    <property type="entry name" value="dsRNA-binding domain-like"/>
    <property type="match status" value="1"/>
</dbReference>
<protein>
    <recommendedName>
        <fullName evidence="8">RNase III domain-containing protein</fullName>
    </recommendedName>
</protein>
<dbReference type="PROSITE" id="PS50137">
    <property type="entry name" value="DS_RBD"/>
    <property type="match status" value="1"/>
</dbReference>
<dbReference type="SUPFAM" id="SSF69065">
    <property type="entry name" value="RNase III domain-like"/>
    <property type="match status" value="1"/>
</dbReference>
<dbReference type="PROSITE" id="PS50142">
    <property type="entry name" value="RNASE_3_2"/>
    <property type="match status" value="1"/>
</dbReference>
<evidence type="ECO:0000256" key="1">
    <source>
        <dbReference type="ARBA" id="ARBA00022722"/>
    </source>
</evidence>
<feature type="domain" description="DRBM" evidence="5">
    <location>
        <begin position="94"/>
        <end position="163"/>
    </location>
</feature>
<keyword evidence="2" id="KW-0255">Endonuclease</keyword>
<accession>A0A382WDE7</accession>
<keyword evidence="4" id="KW-0694">RNA-binding</keyword>
<evidence type="ECO:0000256" key="3">
    <source>
        <dbReference type="ARBA" id="ARBA00022801"/>
    </source>
</evidence>
<evidence type="ECO:0008006" key="8">
    <source>
        <dbReference type="Google" id="ProtNLM"/>
    </source>
</evidence>
<gene>
    <name evidence="7" type="ORF">METZ01_LOCUS409394</name>
</gene>
<dbReference type="SMART" id="SM00358">
    <property type="entry name" value="DSRM"/>
    <property type="match status" value="1"/>
</dbReference>
<evidence type="ECO:0000256" key="2">
    <source>
        <dbReference type="ARBA" id="ARBA00022759"/>
    </source>
</evidence>
<evidence type="ECO:0000259" key="6">
    <source>
        <dbReference type="PROSITE" id="PS50142"/>
    </source>
</evidence>
<dbReference type="Pfam" id="PF00035">
    <property type="entry name" value="dsrm"/>
    <property type="match status" value="1"/>
</dbReference>
<dbReference type="AlphaFoldDB" id="A0A382WDE7"/>
<keyword evidence="1" id="KW-0540">Nuclease</keyword>
<dbReference type="EMBL" id="UINC01158804">
    <property type="protein sequence ID" value="SVD56540.1"/>
    <property type="molecule type" value="Genomic_DNA"/>
</dbReference>
<evidence type="ECO:0000256" key="4">
    <source>
        <dbReference type="ARBA" id="ARBA00022884"/>
    </source>
</evidence>
<keyword evidence="3" id="KW-0378">Hydrolase</keyword>
<dbReference type="Gene3D" id="3.30.160.20">
    <property type="match status" value="1"/>
</dbReference>
<dbReference type="InterPro" id="IPR036389">
    <property type="entry name" value="RNase_III_sf"/>
</dbReference>
<reference evidence="7" key="1">
    <citation type="submission" date="2018-05" db="EMBL/GenBank/DDBJ databases">
        <authorList>
            <person name="Lanie J.A."/>
            <person name="Ng W.-L."/>
            <person name="Kazmierczak K.M."/>
            <person name="Andrzejewski T.M."/>
            <person name="Davidsen T.M."/>
            <person name="Wayne K.J."/>
            <person name="Tettelin H."/>
            <person name="Glass J.I."/>
            <person name="Rusch D."/>
            <person name="Podicherti R."/>
            <person name="Tsui H.-C.T."/>
            <person name="Winkler M.E."/>
        </authorList>
    </citation>
    <scope>NUCLEOTIDE SEQUENCE</scope>
</reference>
<dbReference type="GO" id="GO:0003725">
    <property type="term" value="F:double-stranded RNA binding"/>
    <property type="evidence" value="ECO:0007669"/>
    <property type="project" value="TreeGrafter"/>
</dbReference>
<dbReference type="Gene3D" id="1.10.1520.10">
    <property type="entry name" value="Ribonuclease III domain"/>
    <property type="match status" value="1"/>
</dbReference>
<dbReference type="CDD" id="cd00593">
    <property type="entry name" value="RIBOc"/>
    <property type="match status" value="1"/>
</dbReference>
<feature type="domain" description="RNase III" evidence="6">
    <location>
        <begin position="1"/>
        <end position="66"/>
    </location>
</feature>